<dbReference type="PANTHER" id="PTHR30461">
    <property type="entry name" value="DNA-INVERTASE FROM LAMBDOID PROPHAGE"/>
    <property type="match status" value="1"/>
</dbReference>
<evidence type="ECO:0000256" key="5">
    <source>
        <dbReference type="PIRSR" id="PIRSR606118-50"/>
    </source>
</evidence>
<dbReference type="InterPro" id="IPR050639">
    <property type="entry name" value="SSR_resolvase"/>
</dbReference>
<dbReference type="RefSeq" id="WP_120033560.1">
    <property type="nucleotide sequence ID" value="NZ_QVMU01000019.1"/>
</dbReference>
<dbReference type="InterPro" id="IPR006118">
    <property type="entry name" value="Recombinase_CS"/>
</dbReference>
<dbReference type="SUPFAM" id="SSF53041">
    <property type="entry name" value="Resolvase-like"/>
    <property type="match status" value="1"/>
</dbReference>
<evidence type="ECO:0000256" key="6">
    <source>
        <dbReference type="PROSITE-ProRule" id="PRU10137"/>
    </source>
</evidence>
<comment type="similarity">
    <text evidence="1">Belongs to the site-specific recombinase resolvase family.</text>
</comment>
<feature type="domain" description="Resolvase/invertase-type recombinase catalytic" evidence="7">
    <location>
        <begin position="4"/>
        <end position="137"/>
    </location>
</feature>
<dbReference type="InterPro" id="IPR036162">
    <property type="entry name" value="Resolvase-like_N_sf"/>
</dbReference>
<evidence type="ECO:0000256" key="4">
    <source>
        <dbReference type="ARBA" id="ARBA00023172"/>
    </source>
</evidence>
<keyword evidence="9" id="KW-1185">Reference proteome</keyword>
<dbReference type="Pfam" id="PF00239">
    <property type="entry name" value="Resolvase"/>
    <property type="match status" value="1"/>
</dbReference>
<evidence type="ECO:0000256" key="2">
    <source>
        <dbReference type="ARBA" id="ARBA00022908"/>
    </source>
</evidence>
<dbReference type="OrthoDB" id="9786476at2"/>
<organism evidence="8 9">
    <name type="scientific">Vibrio sinensis</name>
    <dbReference type="NCBI Taxonomy" id="2302434"/>
    <lineage>
        <taxon>Bacteria</taxon>
        <taxon>Pseudomonadati</taxon>
        <taxon>Pseudomonadota</taxon>
        <taxon>Gammaproteobacteria</taxon>
        <taxon>Vibrionales</taxon>
        <taxon>Vibrionaceae</taxon>
        <taxon>Vibrio</taxon>
    </lineage>
</organism>
<dbReference type="PANTHER" id="PTHR30461:SF26">
    <property type="entry name" value="RESOLVASE HOMOLOG YNEB"/>
    <property type="match status" value="1"/>
</dbReference>
<dbReference type="GO" id="GO:0015074">
    <property type="term" value="P:DNA integration"/>
    <property type="evidence" value="ECO:0007669"/>
    <property type="project" value="UniProtKB-KW"/>
</dbReference>
<name>A0A3A6Q9Q4_9VIBR</name>
<dbReference type="SMART" id="SM00857">
    <property type="entry name" value="Resolvase"/>
    <property type="match status" value="1"/>
</dbReference>
<reference evidence="8 9" key="1">
    <citation type="submission" date="2018-08" db="EMBL/GenBank/DDBJ databases">
        <title>Vibrio isolated from the Eastern China Marginal Seas.</title>
        <authorList>
            <person name="Li Y."/>
        </authorList>
    </citation>
    <scope>NUCLEOTIDE SEQUENCE [LARGE SCALE GENOMIC DNA]</scope>
    <source>
        <strain evidence="8 9">BEI233</strain>
    </source>
</reference>
<dbReference type="GO" id="GO:0000150">
    <property type="term" value="F:DNA strand exchange activity"/>
    <property type="evidence" value="ECO:0007669"/>
    <property type="project" value="InterPro"/>
</dbReference>
<accession>A0A3A6Q9Q4</accession>
<gene>
    <name evidence="8" type="ORF">DZ860_16605</name>
</gene>
<evidence type="ECO:0000256" key="3">
    <source>
        <dbReference type="ARBA" id="ARBA00023125"/>
    </source>
</evidence>
<sequence>MRKLTFNYLRVSTKIQNTERQLVNVPCDRQFIDKASGKSRERPALEAMLSFADSGDHINVHSIDRLARNLKDLRQLIDEINKKGCTIQFHKENLTFSGEASPFQDLMLNMLGAVAEFERAIINERRLEGIAKARDKGVQFGRKADLDRYDKINELLATGLSLRAVAKELSCGLSTVQRAKAKRNNLLNETS</sequence>
<feature type="active site" description="O-(5'-phospho-DNA)-serine intermediate" evidence="5 6">
    <location>
        <position position="12"/>
    </location>
</feature>
<dbReference type="InterPro" id="IPR006119">
    <property type="entry name" value="Resolv_N"/>
</dbReference>
<dbReference type="CDD" id="cd03768">
    <property type="entry name" value="SR_ResInv"/>
    <property type="match status" value="1"/>
</dbReference>
<evidence type="ECO:0000313" key="8">
    <source>
        <dbReference type="EMBL" id="RJX68617.1"/>
    </source>
</evidence>
<evidence type="ECO:0000313" key="9">
    <source>
        <dbReference type="Proteomes" id="UP000273252"/>
    </source>
</evidence>
<dbReference type="GO" id="GO:0003677">
    <property type="term" value="F:DNA binding"/>
    <property type="evidence" value="ECO:0007669"/>
    <property type="project" value="UniProtKB-KW"/>
</dbReference>
<dbReference type="Proteomes" id="UP000273252">
    <property type="component" value="Unassembled WGS sequence"/>
</dbReference>
<dbReference type="EMBL" id="QVMU01000019">
    <property type="protein sequence ID" value="RJX68617.1"/>
    <property type="molecule type" value="Genomic_DNA"/>
</dbReference>
<dbReference type="PROSITE" id="PS51736">
    <property type="entry name" value="RECOMBINASES_3"/>
    <property type="match status" value="1"/>
</dbReference>
<dbReference type="AlphaFoldDB" id="A0A3A6Q9Q4"/>
<keyword evidence="3" id="KW-0238">DNA-binding</keyword>
<evidence type="ECO:0000259" key="7">
    <source>
        <dbReference type="PROSITE" id="PS51736"/>
    </source>
</evidence>
<keyword evidence="2" id="KW-0229">DNA integration</keyword>
<evidence type="ECO:0000256" key="1">
    <source>
        <dbReference type="ARBA" id="ARBA00009913"/>
    </source>
</evidence>
<keyword evidence="4" id="KW-0233">DNA recombination</keyword>
<protein>
    <submittedName>
        <fullName evidence="8">Recombinase family protein</fullName>
    </submittedName>
</protein>
<comment type="caution">
    <text evidence="8">The sequence shown here is derived from an EMBL/GenBank/DDBJ whole genome shotgun (WGS) entry which is preliminary data.</text>
</comment>
<dbReference type="Gene3D" id="3.40.50.1390">
    <property type="entry name" value="Resolvase, N-terminal catalytic domain"/>
    <property type="match status" value="1"/>
</dbReference>
<dbReference type="PROSITE" id="PS00397">
    <property type="entry name" value="RECOMBINASES_1"/>
    <property type="match status" value="1"/>
</dbReference>
<proteinExistence type="inferred from homology"/>